<dbReference type="InterPro" id="IPR002223">
    <property type="entry name" value="Kunitz_BPTI"/>
</dbReference>
<organism evidence="7">
    <name type="scientific">Haemaphysalis longicornis</name>
    <name type="common">Bush tick</name>
    <dbReference type="NCBI Taxonomy" id="44386"/>
    <lineage>
        <taxon>Eukaryota</taxon>
        <taxon>Metazoa</taxon>
        <taxon>Ecdysozoa</taxon>
        <taxon>Arthropoda</taxon>
        <taxon>Chelicerata</taxon>
        <taxon>Arachnida</taxon>
        <taxon>Acari</taxon>
        <taxon>Parasitiformes</taxon>
        <taxon>Ixodida</taxon>
        <taxon>Ixodoidea</taxon>
        <taxon>Ixodidae</taxon>
        <taxon>Haemaphysalinae</taxon>
        <taxon>Haemaphysalis</taxon>
    </lineage>
</organism>
<evidence type="ECO:0000313" key="7">
    <source>
        <dbReference type="EMBL" id="BAI99730.1"/>
    </source>
</evidence>
<feature type="domain" description="BPTI/Kunitz inhibitor" evidence="6">
    <location>
        <begin position="56"/>
        <end position="106"/>
    </location>
</feature>
<reference evidence="7" key="1">
    <citation type="journal article" date="2010" name="Mol. Biochem. Parasitol.">
        <title>A Kunitz-type proteinase inhibitor from the midgut of the ixodid tick, Haemaphysalis longicornis, and its endogenous target serine proteinase.</title>
        <authorList>
            <person name="Miyoshi T."/>
            <person name="Tsuji N."/>
            <person name="Islam M.K."/>
            <person name="Alim M.A."/>
            <person name="Hatta T."/>
            <person name="Yamaji K."/>
            <person name="Fujisaki K."/>
        </authorList>
    </citation>
    <scope>NUCLEOTIDE SEQUENCE</scope>
</reference>
<evidence type="ECO:0000256" key="1">
    <source>
        <dbReference type="ARBA" id="ARBA00022690"/>
    </source>
</evidence>
<dbReference type="InterPro" id="IPR036880">
    <property type="entry name" value="Kunitz_BPTI_sf"/>
</dbReference>
<dbReference type="EMBL" id="AB520633">
    <property type="protein sequence ID" value="BAI99730.1"/>
    <property type="molecule type" value="mRNA"/>
</dbReference>
<dbReference type="PROSITE" id="PS50279">
    <property type="entry name" value="BPTI_KUNITZ_2"/>
    <property type="match status" value="1"/>
</dbReference>
<dbReference type="SUPFAM" id="SSF57362">
    <property type="entry name" value="BPTI-like"/>
    <property type="match status" value="1"/>
</dbReference>
<feature type="signal peptide" evidence="5">
    <location>
        <begin position="1"/>
        <end position="18"/>
    </location>
</feature>
<dbReference type="FunFam" id="4.10.410.10:FF:000021">
    <property type="entry name" value="Serine protease inhibitor, putative"/>
    <property type="match status" value="1"/>
</dbReference>
<keyword evidence="3" id="KW-0722">Serine protease inhibitor</keyword>
<evidence type="ECO:0000256" key="4">
    <source>
        <dbReference type="ARBA" id="ARBA00023157"/>
    </source>
</evidence>
<evidence type="ECO:0000256" key="3">
    <source>
        <dbReference type="ARBA" id="ARBA00022900"/>
    </source>
</evidence>
<dbReference type="InterPro" id="IPR020901">
    <property type="entry name" value="Prtase_inh_Kunz-CS"/>
</dbReference>
<evidence type="ECO:0000259" key="6">
    <source>
        <dbReference type="PROSITE" id="PS50279"/>
    </source>
</evidence>
<keyword evidence="1" id="KW-0646">Protease inhibitor</keyword>
<dbReference type="AlphaFoldDB" id="D4QD82"/>
<dbReference type="PRINTS" id="PR00759">
    <property type="entry name" value="BASICPTASE"/>
</dbReference>
<dbReference type="CDD" id="cd00109">
    <property type="entry name" value="Kunitz-type"/>
    <property type="match status" value="1"/>
</dbReference>
<proteinExistence type="evidence at transcript level"/>
<dbReference type="Gene3D" id="4.10.410.10">
    <property type="entry name" value="Pancreatic trypsin inhibitor Kunitz domain"/>
    <property type="match status" value="1"/>
</dbReference>
<dbReference type="InterPro" id="IPR050098">
    <property type="entry name" value="TFPI/VKTCI-like"/>
</dbReference>
<dbReference type="OrthoDB" id="6480681at2759"/>
<dbReference type="PROSITE" id="PS00280">
    <property type="entry name" value="BPTI_KUNITZ_1"/>
    <property type="match status" value="1"/>
</dbReference>
<name>D4QD82_HAELO</name>
<dbReference type="GO" id="GO:0004867">
    <property type="term" value="F:serine-type endopeptidase inhibitor activity"/>
    <property type="evidence" value="ECO:0007669"/>
    <property type="project" value="UniProtKB-KW"/>
</dbReference>
<feature type="chain" id="PRO_5003062634" evidence="5">
    <location>
        <begin position="19"/>
        <end position="126"/>
    </location>
</feature>
<keyword evidence="5" id="KW-0732">Signal</keyword>
<dbReference type="SMART" id="SM00131">
    <property type="entry name" value="KU"/>
    <property type="match status" value="1"/>
</dbReference>
<keyword evidence="4" id="KW-1015">Disulfide bond</keyword>
<gene>
    <name evidence="7" type="primary">B04A11</name>
</gene>
<dbReference type="GO" id="GO:0005615">
    <property type="term" value="C:extracellular space"/>
    <property type="evidence" value="ECO:0007669"/>
    <property type="project" value="TreeGrafter"/>
</dbReference>
<dbReference type="PANTHER" id="PTHR10083:SF374">
    <property type="entry name" value="BPTI_KUNITZ INHIBITOR DOMAIN-CONTAINING PROTEIN"/>
    <property type="match status" value="1"/>
</dbReference>
<keyword evidence="2" id="KW-0677">Repeat</keyword>
<evidence type="ECO:0000256" key="5">
    <source>
        <dbReference type="SAM" id="SignalP"/>
    </source>
</evidence>
<accession>D4QD82</accession>
<dbReference type="VEuPathDB" id="VectorBase:HLOH_043128"/>
<evidence type="ECO:0000256" key="2">
    <source>
        <dbReference type="ARBA" id="ARBA00022737"/>
    </source>
</evidence>
<dbReference type="PANTHER" id="PTHR10083">
    <property type="entry name" value="KUNITZ-TYPE PROTEASE INHIBITOR-RELATED"/>
    <property type="match status" value="1"/>
</dbReference>
<protein>
    <submittedName>
        <fullName evidence="7">Kunitz-type trypsin inhibitor</fullName>
    </submittedName>
</protein>
<sequence length="126" mass="13807">MKACLVFVLLALLGAVAAFHKVAPEVDDISLPAATHVSALRGGKLPWNAPFRGMVCKLPPHTGPCKAAFWRFYYNAAEGVCQPFLYGGCQSNGNNFETIEQCKQACGDKQHFPIRPRPYGQPRMQA</sequence>
<dbReference type="Pfam" id="PF00014">
    <property type="entry name" value="Kunitz_BPTI"/>
    <property type="match status" value="1"/>
</dbReference>